<name>A0ACC0WM90_9STRA</name>
<reference evidence="1 2" key="1">
    <citation type="journal article" date="2022" name="bioRxiv">
        <title>The genome of the oomycete Peronosclerospora sorghi, a cosmopolitan pathogen of maize and sorghum, is inflated with dispersed pseudogenes.</title>
        <authorList>
            <person name="Fletcher K."/>
            <person name="Martin F."/>
            <person name="Isakeit T."/>
            <person name="Cavanaugh K."/>
            <person name="Magill C."/>
            <person name="Michelmore R."/>
        </authorList>
    </citation>
    <scope>NUCLEOTIDE SEQUENCE [LARGE SCALE GENOMIC DNA]</scope>
    <source>
        <strain evidence="1">P6</strain>
    </source>
</reference>
<dbReference type="Proteomes" id="UP001163321">
    <property type="component" value="Chromosome 11"/>
</dbReference>
<gene>
    <name evidence="1" type="ORF">PsorP6_017430</name>
</gene>
<organism evidence="1 2">
    <name type="scientific">Peronosclerospora sorghi</name>
    <dbReference type="NCBI Taxonomy" id="230839"/>
    <lineage>
        <taxon>Eukaryota</taxon>
        <taxon>Sar</taxon>
        <taxon>Stramenopiles</taxon>
        <taxon>Oomycota</taxon>
        <taxon>Peronosporomycetes</taxon>
        <taxon>Peronosporales</taxon>
        <taxon>Peronosporaceae</taxon>
        <taxon>Peronosclerospora</taxon>
    </lineage>
</organism>
<comment type="caution">
    <text evidence="1">The sequence shown here is derived from an EMBL/GenBank/DDBJ whole genome shotgun (WGS) entry which is preliminary data.</text>
</comment>
<protein>
    <submittedName>
        <fullName evidence="1">Uncharacterized protein</fullName>
    </submittedName>
</protein>
<proteinExistence type="predicted"/>
<evidence type="ECO:0000313" key="1">
    <source>
        <dbReference type="EMBL" id="KAI9919785.1"/>
    </source>
</evidence>
<accession>A0ACC0WM90</accession>
<sequence>MEDIDDGEVYAAMRIGPDAVPQPLHRLRLRKPTDAEDEAARTLVERIRNSLADKIADAEDWETVEG</sequence>
<dbReference type="EMBL" id="CM047590">
    <property type="protein sequence ID" value="KAI9919785.1"/>
    <property type="molecule type" value="Genomic_DNA"/>
</dbReference>
<evidence type="ECO:0000313" key="2">
    <source>
        <dbReference type="Proteomes" id="UP001163321"/>
    </source>
</evidence>
<keyword evidence="2" id="KW-1185">Reference proteome</keyword>